<sequence>MTSSTSPPRDLERNLIWIERTFTTRPATEQLLGPERESGTIHPLDYDAALDFFPGIHRHYNTIGTAVGIAVALAARRPAWTTQRLVSTVFFGAFTGRAVGTVFAVRSFYSFFRSIHDPAGFATAMDNVKHRLDTPSSIHAQVPVPDDQTPSIRQFFIPFWQLFTDIITPEPQETATAWGKIRTVNANQSQQSSWDLIRQSHERARIPRPDQASTSSDNRFREELTRSEEQASFDALIDKERNMK</sequence>
<name>A0A5C3LP77_COPMA</name>
<gene>
    <name evidence="2" type="ORF">FA15DRAFT_651098</name>
</gene>
<evidence type="ECO:0000313" key="3">
    <source>
        <dbReference type="Proteomes" id="UP000307440"/>
    </source>
</evidence>
<accession>A0A5C3LP77</accession>
<feature type="region of interest" description="Disordered" evidence="1">
    <location>
        <begin position="203"/>
        <end position="244"/>
    </location>
</feature>
<dbReference type="OrthoDB" id="3201807at2759"/>
<organism evidence="2 3">
    <name type="scientific">Coprinopsis marcescibilis</name>
    <name type="common">Agaric fungus</name>
    <name type="synonym">Psathyrella marcescibilis</name>
    <dbReference type="NCBI Taxonomy" id="230819"/>
    <lineage>
        <taxon>Eukaryota</taxon>
        <taxon>Fungi</taxon>
        <taxon>Dikarya</taxon>
        <taxon>Basidiomycota</taxon>
        <taxon>Agaricomycotina</taxon>
        <taxon>Agaricomycetes</taxon>
        <taxon>Agaricomycetidae</taxon>
        <taxon>Agaricales</taxon>
        <taxon>Agaricineae</taxon>
        <taxon>Psathyrellaceae</taxon>
        <taxon>Coprinopsis</taxon>
    </lineage>
</organism>
<feature type="compositionally biased region" description="Basic and acidic residues" evidence="1">
    <location>
        <begin position="218"/>
        <end position="229"/>
    </location>
</feature>
<dbReference type="Proteomes" id="UP000307440">
    <property type="component" value="Unassembled WGS sequence"/>
</dbReference>
<evidence type="ECO:0000256" key="1">
    <source>
        <dbReference type="SAM" id="MobiDB-lite"/>
    </source>
</evidence>
<evidence type="ECO:0000313" key="2">
    <source>
        <dbReference type="EMBL" id="TFK30531.1"/>
    </source>
</evidence>
<reference evidence="2 3" key="1">
    <citation type="journal article" date="2019" name="Nat. Ecol. Evol.">
        <title>Megaphylogeny resolves global patterns of mushroom evolution.</title>
        <authorList>
            <person name="Varga T."/>
            <person name="Krizsan K."/>
            <person name="Foldi C."/>
            <person name="Dima B."/>
            <person name="Sanchez-Garcia M."/>
            <person name="Sanchez-Ramirez S."/>
            <person name="Szollosi G.J."/>
            <person name="Szarkandi J.G."/>
            <person name="Papp V."/>
            <person name="Albert L."/>
            <person name="Andreopoulos W."/>
            <person name="Angelini C."/>
            <person name="Antonin V."/>
            <person name="Barry K.W."/>
            <person name="Bougher N.L."/>
            <person name="Buchanan P."/>
            <person name="Buyck B."/>
            <person name="Bense V."/>
            <person name="Catcheside P."/>
            <person name="Chovatia M."/>
            <person name="Cooper J."/>
            <person name="Damon W."/>
            <person name="Desjardin D."/>
            <person name="Finy P."/>
            <person name="Geml J."/>
            <person name="Haridas S."/>
            <person name="Hughes K."/>
            <person name="Justo A."/>
            <person name="Karasinski D."/>
            <person name="Kautmanova I."/>
            <person name="Kiss B."/>
            <person name="Kocsube S."/>
            <person name="Kotiranta H."/>
            <person name="LaButti K.M."/>
            <person name="Lechner B.E."/>
            <person name="Liimatainen K."/>
            <person name="Lipzen A."/>
            <person name="Lukacs Z."/>
            <person name="Mihaltcheva S."/>
            <person name="Morgado L.N."/>
            <person name="Niskanen T."/>
            <person name="Noordeloos M.E."/>
            <person name="Ohm R.A."/>
            <person name="Ortiz-Santana B."/>
            <person name="Ovrebo C."/>
            <person name="Racz N."/>
            <person name="Riley R."/>
            <person name="Savchenko A."/>
            <person name="Shiryaev A."/>
            <person name="Soop K."/>
            <person name="Spirin V."/>
            <person name="Szebenyi C."/>
            <person name="Tomsovsky M."/>
            <person name="Tulloss R.E."/>
            <person name="Uehling J."/>
            <person name="Grigoriev I.V."/>
            <person name="Vagvolgyi C."/>
            <person name="Papp T."/>
            <person name="Martin F.M."/>
            <person name="Miettinen O."/>
            <person name="Hibbett D.S."/>
            <person name="Nagy L.G."/>
        </authorList>
    </citation>
    <scope>NUCLEOTIDE SEQUENCE [LARGE SCALE GENOMIC DNA]</scope>
    <source>
        <strain evidence="2 3">CBS 121175</strain>
    </source>
</reference>
<keyword evidence="3" id="KW-1185">Reference proteome</keyword>
<dbReference type="STRING" id="230819.A0A5C3LP77"/>
<proteinExistence type="predicted"/>
<dbReference type="EMBL" id="ML210146">
    <property type="protein sequence ID" value="TFK30531.1"/>
    <property type="molecule type" value="Genomic_DNA"/>
</dbReference>
<protein>
    <submittedName>
        <fullName evidence="2">Uncharacterized protein</fullName>
    </submittedName>
</protein>
<dbReference type="AlphaFoldDB" id="A0A5C3LP77"/>